<dbReference type="AlphaFoldDB" id="A0A0S7BR41"/>
<keyword evidence="6" id="KW-1185">Reference proteome</keyword>
<evidence type="ECO:0000256" key="1">
    <source>
        <dbReference type="ARBA" id="ARBA00022676"/>
    </source>
</evidence>
<dbReference type="GO" id="GO:0016757">
    <property type="term" value="F:glycosyltransferase activity"/>
    <property type="evidence" value="ECO:0007669"/>
    <property type="project" value="UniProtKB-KW"/>
</dbReference>
<keyword evidence="2 5" id="KW-0808">Transferase</keyword>
<keyword evidence="1" id="KW-0328">Glycosyltransferase</keyword>
<dbReference type="RefSeq" id="WP_082189507.1">
    <property type="nucleotide sequence ID" value="NZ_DF968182.1"/>
</dbReference>
<feature type="domain" description="Glycosyl transferase family 1" evidence="3">
    <location>
        <begin position="182"/>
        <end position="346"/>
    </location>
</feature>
<gene>
    <name evidence="5" type="ORF">TBC1_111272</name>
</gene>
<organism evidence="5">
    <name type="scientific">Lentimicrobium saccharophilum</name>
    <dbReference type="NCBI Taxonomy" id="1678841"/>
    <lineage>
        <taxon>Bacteria</taxon>
        <taxon>Pseudomonadati</taxon>
        <taxon>Bacteroidota</taxon>
        <taxon>Bacteroidia</taxon>
        <taxon>Bacteroidales</taxon>
        <taxon>Lentimicrobiaceae</taxon>
        <taxon>Lentimicrobium</taxon>
    </lineage>
</organism>
<dbReference type="PANTHER" id="PTHR12526:SF629">
    <property type="entry name" value="TEICHURONIC ACID BIOSYNTHESIS GLYCOSYLTRANSFERASE TUAH-RELATED"/>
    <property type="match status" value="1"/>
</dbReference>
<reference evidence="5" key="1">
    <citation type="journal article" date="2015" name="Genome Announc.">
        <title>Draft Genome Sequence of Bacteroidales Strain TBC1, a Novel Isolate from a Methanogenic Wastewater Treatment System.</title>
        <authorList>
            <person name="Tourlousse D.M."/>
            <person name="Matsuura N."/>
            <person name="Sun L."/>
            <person name="Toyonaga M."/>
            <person name="Kuroda K."/>
            <person name="Ohashi A."/>
            <person name="Cruz R."/>
            <person name="Yamaguchi T."/>
            <person name="Sekiguchi Y."/>
        </authorList>
    </citation>
    <scope>NUCLEOTIDE SEQUENCE [LARGE SCALE GENOMIC DNA]</scope>
    <source>
        <strain evidence="5">TBC1</strain>
    </source>
</reference>
<dbReference type="PANTHER" id="PTHR12526">
    <property type="entry name" value="GLYCOSYLTRANSFERASE"/>
    <property type="match status" value="1"/>
</dbReference>
<dbReference type="SUPFAM" id="SSF53756">
    <property type="entry name" value="UDP-Glycosyltransferase/glycogen phosphorylase"/>
    <property type="match status" value="1"/>
</dbReference>
<accession>A0A0S7BR41</accession>
<dbReference type="InterPro" id="IPR001296">
    <property type="entry name" value="Glyco_trans_1"/>
</dbReference>
<dbReference type="Pfam" id="PF00534">
    <property type="entry name" value="Glycos_transf_1"/>
    <property type="match status" value="1"/>
</dbReference>
<feature type="domain" description="Glycosyltransferase subfamily 4-like N-terminal" evidence="4">
    <location>
        <begin position="22"/>
        <end position="169"/>
    </location>
</feature>
<dbReference type="InterPro" id="IPR028098">
    <property type="entry name" value="Glyco_trans_4-like_N"/>
</dbReference>
<dbReference type="EMBL" id="DF968182">
    <property type="protein sequence ID" value="GAP43130.1"/>
    <property type="molecule type" value="Genomic_DNA"/>
</dbReference>
<evidence type="ECO:0000313" key="6">
    <source>
        <dbReference type="Proteomes" id="UP000053091"/>
    </source>
</evidence>
<protein>
    <submittedName>
        <fullName evidence="5">Glycosyltransferase</fullName>
    </submittedName>
</protein>
<dbReference type="Pfam" id="PF13439">
    <property type="entry name" value="Glyco_transf_4"/>
    <property type="match status" value="1"/>
</dbReference>
<name>A0A0S7BR41_9BACT</name>
<dbReference type="Gene3D" id="3.40.50.2000">
    <property type="entry name" value="Glycogen Phosphorylase B"/>
    <property type="match status" value="2"/>
</dbReference>
<proteinExistence type="predicted"/>
<evidence type="ECO:0000259" key="4">
    <source>
        <dbReference type="Pfam" id="PF13439"/>
    </source>
</evidence>
<evidence type="ECO:0000256" key="2">
    <source>
        <dbReference type="ARBA" id="ARBA00022679"/>
    </source>
</evidence>
<dbReference type="STRING" id="1678841.TBC1_111272"/>
<dbReference type="OrthoDB" id="9813214at2"/>
<dbReference type="Proteomes" id="UP000053091">
    <property type="component" value="Unassembled WGS sequence"/>
</dbReference>
<sequence>MKKVIVTVTNDLSTDQRVDKSCRTLRNMGFSVLLVGRRLPGSLELTGRPYTTKRMKLFFRRGPLFYAEYNIRLLWLLITHRCHLIVANDLDTLPAGFLAHRLKRVPLVYDSHEFYTGTPELVDRPFVQGIWESIEAFIFPRLTDIITVNGSIARLYEEKYHKKLHVVRNIPRRLKEGKSYSRAELGLPEDRKIILLQGAGINIQRGAEEAIEAVGQCGDTLLLIIGSGDVIGKLKEKAEQPEFRDRVMFLPKMPYEEMMRYTRLADIGLTLDKDTNINYRFSLPNKLFDYIHARIPVLASRLPEIAAIVEGYDIGMITDSHDPEQIAKKFREMLDHPERTIRWKNNLDKAAEALCWEKEELILKEVYQKYV</sequence>
<evidence type="ECO:0000259" key="3">
    <source>
        <dbReference type="Pfam" id="PF00534"/>
    </source>
</evidence>
<evidence type="ECO:0000313" key="5">
    <source>
        <dbReference type="EMBL" id="GAP43130.1"/>
    </source>
</evidence>